<evidence type="ECO:0000256" key="1">
    <source>
        <dbReference type="ARBA" id="ARBA00004496"/>
    </source>
</evidence>
<dbReference type="Pfam" id="PF06723">
    <property type="entry name" value="MreB_Mbl"/>
    <property type="match status" value="1"/>
</dbReference>
<dbReference type="GO" id="GO:0005524">
    <property type="term" value="F:ATP binding"/>
    <property type="evidence" value="ECO:0007669"/>
    <property type="project" value="UniProtKB-KW"/>
</dbReference>
<dbReference type="InterPro" id="IPR056546">
    <property type="entry name" value="MreB_MamK-like"/>
</dbReference>
<gene>
    <name evidence="7" type="primary">mreB</name>
    <name evidence="7" type="ORF">SHELI_v1c11440</name>
</gene>
<keyword evidence="3" id="KW-0547">Nucleotide-binding</keyword>
<organism evidence="7 8">
    <name type="scientific">Spiroplasma helicoides</name>
    <dbReference type="NCBI Taxonomy" id="216938"/>
    <lineage>
        <taxon>Bacteria</taxon>
        <taxon>Bacillati</taxon>
        <taxon>Mycoplasmatota</taxon>
        <taxon>Mollicutes</taxon>
        <taxon>Entomoplasmatales</taxon>
        <taxon>Spiroplasmataceae</taxon>
        <taxon>Spiroplasma</taxon>
    </lineage>
</organism>
<evidence type="ECO:0000256" key="3">
    <source>
        <dbReference type="ARBA" id="ARBA00022741"/>
    </source>
</evidence>
<keyword evidence="2" id="KW-0963">Cytoplasm</keyword>
<keyword evidence="4" id="KW-0067">ATP-binding</keyword>
<dbReference type="SUPFAM" id="SSF53067">
    <property type="entry name" value="Actin-like ATPase domain"/>
    <property type="match status" value="2"/>
</dbReference>
<comment type="subcellular location">
    <subcellularLocation>
        <location evidence="1">Cytoplasm</location>
    </subcellularLocation>
</comment>
<evidence type="ECO:0000313" key="7">
    <source>
        <dbReference type="EMBL" id="AOG61091.1"/>
    </source>
</evidence>
<dbReference type="Proteomes" id="UP000094378">
    <property type="component" value="Chromosome"/>
</dbReference>
<protein>
    <submittedName>
        <fullName evidence="7">Cell shape determining protein MreB</fullName>
    </submittedName>
</protein>
<dbReference type="PRINTS" id="PR01652">
    <property type="entry name" value="SHAPEPROTEIN"/>
</dbReference>
<accession>A0A1B3SMD6</accession>
<dbReference type="EMBL" id="CP017015">
    <property type="protein sequence ID" value="AOG61091.1"/>
    <property type="molecule type" value="Genomic_DNA"/>
</dbReference>
<dbReference type="RefSeq" id="WP_069117544.1">
    <property type="nucleotide sequence ID" value="NZ_CP017015.1"/>
</dbReference>
<dbReference type="GO" id="GO:0000902">
    <property type="term" value="P:cell morphogenesis"/>
    <property type="evidence" value="ECO:0007669"/>
    <property type="project" value="InterPro"/>
</dbReference>
<dbReference type="InterPro" id="IPR043129">
    <property type="entry name" value="ATPase_NBD"/>
</dbReference>
<dbReference type="InterPro" id="IPR004753">
    <property type="entry name" value="MreB"/>
</dbReference>
<evidence type="ECO:0000313" key="8">
    <source>
        <dbReference type="Proteomes" id="UP000094378"/>
    </source>
</evidence>
<comment type="similarity">
    <text evidence="6">Belongs to the FtsA/MreB family.</text>
</comment>
<dbReference type="KEGG" id="shj:SHELI_v1c11440"/>
<dbReference type="AlphaFoldDB" id="A0A1B3SMD6"/>
<evidence type="ECO:0000256" key="4">
    <source>
        <dbReference type="ARBA" id="ARBA00022840"/>
    </source>
</evidence>
<reference evidence="7 8" key="1">
    <citation type="submission" date="2016-08" db="EMBL/GenBank/DDBJ databases">
        <title>Complete genome sequence of Spiroplasma helicoides TABS-2 (DSM 22551).</title>
        <authorList>
            <person name="Shen W.-Y."/>
            <person name="Lo W.-S."/>
            <person name="Lai Y.-C."/>
            <person name="Kuo C.-H."/>
        </authorList>
    </citation>
    <scope>NUCLEOTIDE SEQUENCE [LARGE SCALE GENOMIC DNA]</scope>
    <source>
        <strain evidence="7 8">TABS-2</strain>
    </source>
</reference>
<keyword evidence="5" id="KW-0133">Cell shape</keyword>
<dbReference type="Gene3D" id="3.30.420.40">
    <property type="match status" value="2"/>
</dbReference>
<dbReference type="GO" id="GO:0008360">
    <property type="term" value="P:regulation of cell shape"/>
    <property type="evidence" value="ECO:0007669"/>
    <property type="project" value="UniProtKB-KW"/>
</dbReference>
<sequence>MAKINLTQKKHVAIDIGTNKTKIHIEGLGMVFNQSTLMALDYKSKKVIALGDDAKKFVGKLSGTLQLKYPVRRGIITDLSVLKLFLKSILANYSNDIKDSVVTVACPTSLTQLERQSIVKAIKELGVYYVNTEDDVKLALIGAGADAYETTAFLCLDLGAGKSTAAIISSGETIQSRNSKVSGNSIDMDIAKFLKSKSQLMIGDITAEQIKNSIASLIKAKTPLKTTAYGYDLTTGMPKDFELSDEDISKIILSGFGNLTTLITNVLEGAPSEIAGDVIRNGLYVTGGVAKISGVKAFFEDFFEIPVILSKNCATATIDGAVAHKTRTFQKIELENDKYGSTFMFKSA</sequence>
<proteinExistence type="inferred from homology"/>
<dbReference type="OrthoDB" id="391604at2"/>
<dbReference type="PANTHER" id="PTHR42749">
    <property type="entry name" value="CELL SHAPE-DETERMINING PROTEIN MREB"/>
    <property type="match status" value="1"/>
</dbReference>
<dbReference type="PANTHER" id="PTHR42749:SF1">
    <property type="entry name" value="CELL SHAPE-DETERMINING PROTEIN MREB"/>
    <property type="match status" value="1"/>
</dbReference>
<name>A0A1B3SMD6_9MOLU</name>
<evidence type="ECO:0000256" key="2">
    <source>
        <dbReference type="ARBA" id="ARBA00022490"/>
    </source>
</evidence>
<evidence type="ECO:0000256" key="5">
    <source>
        <dbReference type="ARBA" id="ARBA00022960"/>
    </source>
</evidence>
<dbReference type="GO" id="GO:0005737">
    <property type="term" value="C:cytoplasm"/>
    <property type="evidence" value="ECO:0007669"/>
    <property type="project" value="UniProtKB-SubCell"/>
</dbReference>
<dbReference type="PATRIC" id="fig|216938.3.peg.1163"/>
<evidence type="ECO:0000256" key="6">
    <source>
        <dbReference type="ARBA" id="ARBA00023458"/>
    </source>
</evidence>
<dbReference type="STRING" id="216938.SHELI_v1c11440"/>
<keyword evidence="8" id="KW-1185">Reference proteome</keyword>